<comment type="subcellular location">
    <subcellularLocation>
        <location evidence="1">Mitochondrion inner membrane</location>
        <topology evidence="1">Single-pass membrane protein</topology>
    </subcellularLocation>
    <subcellularLocation>
        <location evidence="2">Mitochondrion intermembrane space</location>
    </subcellularLocation>
</comment>
<dbReference type="GO" id="GO:0008289">
    <property type="term" value="F:lipid binding"/>
    <property type="evidence" value="ECO:0007669"/>
    <property type="project" value="UniProtKB-KW"/>
</dbReference>
<feature type="coiled-coil region" evidence="20">
    <location>
        <begin position="233"/>
        <end position="271"/>
    </location>
</feature>
<keyword evidence="9" id="KW-0809">Transit peptide</keyword>
<evidence type="ECO:0000256" key="14">
    <source>
        <dbReference type="ARBA" id="ARBA00023134"/>
    </source>
</evidence>
<dbReference type="GO" id="GO:0048312">
    <property type="term" value="P:intracellular distribution of mitochondria"/>
    <property type="evidence" value="ECO:0007669"/>
    <property type="project" value="TreeGrafter"/>
</dbReference>
<organism evidence="22 23">
    <name type="scientific">Delphinapterus leucas</name>
    <name type="common">Beluga whale</name>
    <dbReference type="NCBI Taxonomy" id="9749"/>
    <lineage>
        <taxon>Eukaryota</taxon>
        <taxon>Metazoa</taxon>
        <taxon>Chordata</taxon>
        <taxon>Craniata</taxon>
        <taxon>Vertebrata</taxon>
        <taxon>Euteleostomi</taxon>
        <taxon>Mammalia</taxon>
        <taxon>Eutheria</taxon>
        <taxon>Laurasiatheria</taxon>
        <taxon>Artiodactyla</taxon>
        <taxon>Whippomorpha</taxon>
        <taxon>Cetacea</taxon>
        <taxon>Odontoceti</taxon>
        <taxon>Monodontidae</taxon>
        <taxon>Delphinapterus</taxon>
    </lineage>
</organism>
<evidence type="ECO:0000256" key="10">
    <source>
        <dbReference type="ARBA" id="ARBA00022989"/>
    </source>
</evidence>
<dbReference type="InterPro" id="IPR045063">
    <property type="entry name" value="Dynamin_N"/>
</dbReference>
<keyword evidence="22" id="KW-1185">Reference proteome</keyword>
<evidence type="ECO:0000256" key="1">
    <source>
        <dbReference type="ARBA" id="ARBA00004434"/>
    </source>
</evidence>
<feature type="domain" description="Dynamin-type G" evidence="21">
    <location>
        <begin position="303"/>
        <end position="579"/>
    </location>
</feature>
<dbReference type="SUPFAM" id="SSF52540">
    <property type="entry name" value="P-loop containing nucleoside triphosphate hydrolases"/>
    <property type="match status" value="1"/>
</dbReference>
<dbReference type="GO" id="GO:0005743">
    <property type="term" value="C:mitochondrial inner membrane"/>
    <property type="evidence" value="ECO:0007669"/>
    <property type="project" value="UniProtKB-SubCell"/>
</dbReference>
<evidence type="ECO:0000256" key="2">
    <source>
        <dbReference type="ARBA" id="ARBA00004569"/>
    </source>
</evidence>
<dbReference type="InterPro" id="IPR022812">
    <property type="entry name" value="Dynamin"/>
</dbReference>
<dbReference type="GO" id="GO:0005525">
    <property type="term" value="F:GTP binding"/>
    <property type="evidence" value="ECO:0007669"/>
    <property type="project" value="UniProtKB-KW"/>
</dbReference>
<evidence type="ECO:0000256" key="18">
    <source>
        <dbReference type="ARBA" id="ARBA00048040"/>
    </source>
</evidence>
<protein>
    <recommendedName>
        <fullName evidence="17">Dynamin-like GTPase OPA1, mitochondrial</fullName>
        <ecNumber evidence="3">3.6.5.5</ecNumber>
    </recommendedName>
</protein>
<proteinExistence type="predicted"/>
<keyword evidence="5" id="KW-0053">Apoptosis</keyword>
<evidence type="ECO:0000256" key="20">
    <source>
        <dbReference type="SAM" id="Coils"/>
    </source>
</evidence>
<dbReference type="GO" id="GO:0016559">
    <property type="term" value="P:peroxisome fission"/>
    <property type="evidence" value="ECO:0007669"/>
    <property type="project" value="TreeGrafter"/>
</dbReference>
<evidence type="ECO:0000256" key="13">
    <source>
        <dbReference type="ARBA" id="ARBA00023128"/>
    </source>
</evidence>
<evidence type="ECO:0000256" key="17">
    <source>
        <dbReference type="ARBA" id="ARBA00044791"/>
    </source>
</evidence>
<dbReference type="GO" id="GO:0006897">
    <property type="term" value="P:endocytosis"/>
    <property type="evidence" value="ECO:0007669"/>
    <property type="project" value="TreeGrafter"/>
</dbReference>
<keyword evidence="7" id="KW-0999">Mitochondrion inner membrane</keyword>
<dbReference type="CDD" id="cd08771">
    <property type="entry name" value="DLP_1"/>
    <property type="match status" value="1"/>
</dbReference>
<comment type="catalytic activity">
    <reaction evidence="18">
        <text>GTP + H2O = GDP + phosphate + H(+)</text>
        <dbReference type="Rhea" id="RHEA:19669"/>
        <dbReference type="ChEBI" id="CHEBI:15377"/>
        <dbReference type="ChEBI" id="CHEBI:15378"/>
        <dbReference type="ChEBI" id="CHEBI:37565"/>
        <dbReference type="ChEBI" id="CHEBI:43474"/>
        <dbReference type="ChEBI" id="CHEBI:58189"/>
        <dbReference type="EC" id="3.6.5.5"/>
    </reaction>
</comment>
<dbReference type="InterPro" id="IPR001401">
    <property type="entry name" value="Dynamin_GTPase"/>
</dbReference>
<dbReference type="Pfam" id="PF00350">
    <property type="entry name" value="Dynamin_N"/>
    <property type="match status" value="1"/>
</dbReference>
<evidence type="ECO:0000256" key="16">
    <source>
        <dbReference type="ARBA" id="ARBA00023157"/>
    </source>
</evidence>
<dbReference type="EC" id="3.6.5.5" evidence="3"/>
<evidence type="ECO:0000313" key="22">
    <source>
        <dbReference type="Proteomes" id="UP000248483"/>
    </source>
</evidence>
<keyword evidence="16" id="KW-1015">Disulfide bond</keyword>
<dbReference type="RefSeq" id="XP_022425131.1">
    <property type="nucleotide sequence ID" value="XM_022569423.2"/>
</dbReference>
<evidence type="ECO:0000256" key="12">
    <source>
        <dbReference type="ARBA" id="ARBA00023121"/>
    </source>
</evidence>
<keyword evidence="14" id="KW-0342">GTP-binding</keyword>
<keyword evidence="4" id="KW-0812">Transmembrane</keyword>
<keyword evidence="15" id="KW-0472">Membrane</keyword>
<dbReference type="PANTHER" id="PTHR11566">
    <property type="entry name" value="DYNAMIN"/>
    <property type="match status" value="1"/>
</dbReference>
<dbReference type="PROSITE" id="PS51718">
    <property type="entry name" value="G_DYNAMIN_2"/>
    <property type="match status" value="1"/>
</dbReference>
<evidence type="ECO:0000256" key="5">
    <source>
        <dbReference type="ARBA" id="ARBA00022703"/>
    </source>
</evidence>
<dbReference type="GO" id="GO:0005874">
    <property type="term" value="C:microtubule"/>
    <property type="evidence" value="ECO:0007669"/>
    <property type="project" value="TreeGrafter"/>
</dbReference>
<dbReference type="InterPro" id="IPR030381">
    <property type="entry name" value="G_DYNAMIN_dom"/>
</dbReference>
<keyword evidence="13" id="KW-0496">Mitochondrion</keyword>
<comment type="subunit">
    <text evidence="19">Oligomeric complex consisting of membrane-bound and soluble forms of OPA1. Interacts with RCC1L; RCC1L acts as a guanine nucleotide exchange factor (GEF) for OPA1 by exchanging bound GDP for free GTP. Interacts with CHCHD3 and IMMT; these interactions occur preferentially with soluble OPA1 forms. Interacts with PRELID1.</text>
</comment>
<evidence type="ECO:0000256" key="4">
    <source>
        <dbReference type="ARBA" id="ARBA00022692"/>
    </source>
</evidence>
<keyword evidence="12" id="KW-0446">Lipid-binding</keyword>
<evidence type="ECO:0000256" key="8">
    <source>
        <dbReference type="ARBA" id="ARBA00022801"/>
    </source>
</evidence>
<dbReference type="InterPro" id="IPR027417">
    <property type="entry name" value="P-loop_NTPase"/>
</dbReference>
<accession>A0A2Y9MW09</accession>
<dbReference type="Pfam" id="PF19434">
    <property type="entry name" value="OPA1_C"/>
    <property type="match status" value="1"/>
</dbReference>
<reference evidence="23" key="1">
    <citation type="submission" date="2025-08" db="UniProtKB">
        <authorList>
            <consortium name="RefSeq"/>
        </authorList>
    </citation>
    <scope>IDENTIFICATION</scope>
    <source>
        <tissue evidence="23">Blood</tissue>
    </source>
</reference>
<dbReference type="GO" id="GO:0005758">
    <property type="term" value="C:mitochondrial intermembrane space"/>
    <property type="evidence" value="ECO:0007669"/>
    <property type="project" value="UniProtKB-SubCell"/>
</dbReference>
<evidence type="ECO:0000256" key="9">
    <source>
        <dbReference type="ARBA" id="ARBA00022946"/>
    </source>
</evidence>
<dbReference type="AlphaFoldDB" id="A0A2Y9MW09"/>
<dbReference type="InterPro" id="IPR045817">
    <property type="entry name" value="OPA1_C"/>
</dbReference>
<evidence type="ECO:0000256" key="6">
    <source>
        <dbReference type="ARBA" id="ARBA00022741"/>
    </source>
</evidence>
<dbReference type="GO" id="GO:0008017">
    <property type="term" value="F:microtubule binding"/>
    <property type="evidence" value="ECO:0007669"/>
    <property type="project" value="TreeGrafter"/>
</dbReference>
<evidence type="ECO:0000256" key="15">
    <source>
        <dbReference type="ARBA" id="ARBA00023136"/>
    </source>
</evidence>
<dbReference type="SMART" id="SM00053">
    <property type="entry name" value="DYNc"/>
    <property type="match status" value="1"/>
</dbReference>
<dbReference type="GeneID" id="111172522"/>
<dbReference type="FunFam" id="3.40.50.300:FF:000171">
    <property type="entry name" value="Dynamin-like 120 kDa protein, mitochondrial"/>
    <property type="match status" value="1"/>
</dbReference>
<dbReference type="PRINTS" id="PR00195">
    <property type="entry name" value="DYNAMIN"/>
</dbReference>
<feature type="coiled-coil region" evidence="20">
    <location>
        <begin position="914"/>
        <end position="956"/>
    </location>
</feature>
<dbReference type="GO" id="GO:0003924">
    <property type="term" value="F:GTPase activity"/>
    <property type="evidence" value="ECO:0007669"/>
    <property type="project" value="InterPro"/>
</dbReference>
<dbReference type="GO" id="GO:0000266">
    <property type="term" value="P:mitochondrial fission"/>
    <property type="evidence" value="ECO:0007669"/>
    <property type="project" value="TreeGrafter"/>
</dbReference>
<evidence type="ECO:0000256" key="19">
    <source>
        <dbReference type="ARBA" id="ARBA00064015"/>
    </source>
</evidence>
<dbReference type="CTD" id="4976"/>
<dbReference type="Gene3D" id="3.40.50.300">
    <property type="entry name" value="P-loop containing nucleotide triphosphate hydrolases"/>
    <property type="match status" value="1"/>
</dbReference>
<evidence type="ECO:0000313" key="23">
    <source>
        <dbReference type="RefSeq" id="XP_022425131.1"/>
    </source>
</evidence>
<dbReference type="PANTHER" id="PTHR11566:SF67">
    <property type="entry name" value="DYNAMIN-LIKE 120 KDA PROTEIN, MITOCHONDRIAL"/>
    <property type="match status" value="1"/>
</dbReference>
<evidence type="ECO:0000256" key="3">
    <source>
        <dbReference type="ARBA" id="ARBA00011980"/>
    </source>
</evidence>
<keyword evidence="6" id="KW-0547">Nucleotide-binding</keyword>
<dbReference type="Proteomes" id="UP000248483">
    <property type="component" value="Unplaced"/>
</dbReference>
<dbReference type="GO" id="GO:0006915">
    <property type="term" value="P:apoptotic process"/>
    <property type="evidence" value="ECO:0007669"/>
    <property type="project" value="UniProtKB-KW"/>
</dbReference>
<name>A0A2Y9MW09_DELLE</name>
<keyword evidence="11 20" id="KW-0175">Coiled coil</keyword>
<keyword evidence="10" id="KW-1133">Transmembrane helix</keyword>
<sequence length="978" mass="113333">MWRLRRAAVACEVCQSLVKHSSGTKGSLPLQKLHLVSRSIYHSHHPILKLQRPHFRTSFQQFSSLTNLPLRKLKLSPIKYGYQPHRNFWPARLAARLLKLRYLILGSAVGGGYTAKKTFDQWKDMIPDLSDYKWIVPDIVWEIDEYIDLEKIRKALPDSEDLAKLAPDFDKIVESLSLLKDFFTTGHKLVSEVIEASDPLLLLGSPGETAFRATDPGSESDKPYRKVSDKEKIDQLQEELLHTQLKYQRILERLEKENKELRKLVLQKDDKGIHHRKLKKSLIDMYSEVLDVLSDYDASYNTQDHLPRVVVVGDQSAGKTSVLEMIAQARIFPRGSGEMMTRSPVKVTLSEGPHHVALFKDSSREFDLTKEEDLAALRHEIELRMRKNVKEGCTVSPETISLNVKGPGLQRMVLVDLPGVINTVTSGMAPDTKETIFSISKAYMQNPNAIILCIQDGSVDAERSIVTDLVSQMDPHGRRTIFVLTKVDLAEKNVASPSRIQQIIEGKLFPMKALGYFAVVTGKGNNSESIEAIRDYEEEFFQNSKLLKTSMLKAHQVTTRNLSLAVSDCFWKMVRESVEQQADSFKATRFNLETEWKNNYPRLRELDRDELFEKAKNEILDEVISLSQVTPKHWEEILQQSLWERVSTHVIENIYLPAAQTMNSGTFNTTVDIKLKQWTDKQLPNKAVEVAWETLQEEFSRFMTEPKGKEHDDIFDKLKEAVKEETIKRHKWNDFAEDSLRVIQHNALEDRSISDKQQWDAAIYFMEEALQARLKDTENAIENMVGPDWKKRWLYWKNRTQEQCVHNETKNELEKMLKCNEEHPAYLASDEITTVRKNLESRGVEVDPSLIKDTWHQVYRRHFLKTALNHCNLCRRGFYYYQRHFVDSELECNDVVLFWRIQRMLAITANTLRQQLTNTEVRRLEKNVKEVLEDFAEDSEKKVKLLTGKRAQLAEDLKKVREIQEKLDAFIEALHQEK</sequence>
<evidence type="ECO:0000256" key="11">
    <source>
        <dbReference type="ARBA" id="ARBA00023054"/>
    </source>
</evidence>
<evidence type="ECO:0000256" key="7">
    <source>
        <dbReference type="ARBA" id="ARBA00022792"/>
    </source>
</evidence>
<dbReference type="GO" id="GO:0010821">
    <property type="term" value="P:regulation of mitochondrion organization"/>
    <property type="evidence" value="ECO:0007669"/>
    <property type="project" value="UniProtKB-ARBA"/>
</dbReference>
<evidence type="ECO:0000259" key="21">
    <source>
        <dbReference type="PROSITE" id="PS51718"/>
    </source>
</evidence>
<dbReference type="GO" id="GO:0008053">
    <property type="term" value="P:mitochondrial fusion"/>
    <property type="evidence" value="ECO:0007669"/>
    <property type="project" value="TreeGrafter"/>
</dbReference>
<keyword evidence="8" id="KW-0378">Hydrolase</keyword>
<gene>
    <name evidence="23" type="primary">OPA1</name>
</gene>